<reference evidence="6 7" key="1">
    <citation type="journal article" date="2015" name="Fungal Genet. Biol.">
        <title>Evolution of novel wood decay mechanisms in Agaricales revealed by the genome sequences of Fistulina hepatica and Cylindrobasidium torrendii.</title>
        <authorList>
            <person name="Floudas D."/>
            <person name="Held B.W."/>
            <person name="Riley R."/>
            <person name="Nagy L.G."/>
            <person name="Koehler G."/>
            <person name="Ransdell A.S."/>
            <person name="Younus H."/>
            <person name="Chow J."/>
            <person name="Chiniquy J."/>
            <person name="Lipzen A."/>
            <person name="Tritt A."/>
            <person name="Sun H."/>
            <person name="Haridas S."/>
            <person name="LaButti K."/>
            <person name="Ohm R.A."/>
            <person name="Kues U."/>
            <person name="Blanchette R.A."/>
            <person name="Grigoriev I.V."/>
            <person name="Minto R.E."/>
            <person name="Hibbett D.S."/>
        </authorList>
    </citation>
    <scope>NUCLEOTIDE SEQUENCE [LARGE SCALE GENOMIC DNA]</scope>
    <source>
        <strain evidence="6 7">FP15055 ss-10</strain>
    </source>
</reference>
<dbReference type="OrthoDB" id="437457at2759"/>
<keyword evidence="2 4" id="KW-0863">Zinc-finger</keyword>
<keyword evidence="1" id="KW-0479">Metal-binding</keyword>
<evidence type="ECO:0000256" key="3">
    <source>
        <dbReference type="ARBA" id="ARBA00022833"/>
    </source>
</evidence>
<dbReference type="EMBL" id="KN880549">
    <property type="protein sequence ID" value="KIY66600.1"/>
    <property type="molecule type" value="Genomic_DNA"/>
</dbReference>
<evidence type="ECO:0000256" key="2">
    <source>
        <dbReference type="ARBA" id="ARBA00022771"/>
    </source>
</evidence>
<dbReference type="SUPFAM" id="SSF144232">
    <property type="entry name" value="HIT/MYND zinc finger-like"/>
    <property type="match status" value="1"/>
</dbReference>
<evidence type="ECO:0000259" key="5">
    <source>
        <dbReference type="PROSITE" id="PS50865"/>
    </source>
</evidence>
<dbReference type="InterPro" id="IPR002893">
    <property type="entry name" value="Znf_MYND"/>
</dbReference>
<evidence type="ECO:0000313" key="7">
    <source>
        <dbReference type="Proteomes" id="UP000054007"/>
    </source>
</evidence>
<dbReference type="GO" id="GO:0008270">
    <property type="term" value="F:zinc ion binding"/>
    <property type="evidence" value="ECO:0007669"/>
    <property type="project" value="UniProtKB-KW"/>
</dbReference>
<dbReference type="PROSITE" id="PS01360">
    <property type="entry name" value="ZF_MYND_1"/>
    <property type="match status" value="1"/>
</dbReference>
<sequence length="584" mass="65389">MVGVADPKNGFFTLSDKELAEAAAALRVADPDKDNGAFESITRDEALKYLAIIGAKRISLAGASDNDILNRLKLAFWDSQRLDNYFPSKSFGPQPKLRPGDLPTWPNWLAKHPELNNSSLGAMRMDGMRDAARLDTYVFRHFSMSAFTQQENMTGSHLNAPKDIRGAWDGARMAMQNVATDITRDGANTPMSVLFVDDPASSCILVMEILDVKQVPWPEPGKKFLELLKQAQQVKFGTGPNAPLVPMIQTPKMPLIWIRYSYMEGRPKDGSQFTLFLEEKLGKKFPNLNKTKLRAKLQWYMQSGNTVQDAHLRFLVRMLAYNSSLIDPDVVDELQSHWNGVPRDVKAETRLSFFVPALRLRWRALEEIETGIPPSIAPTNCGQCGKKASKMMCASCKAIAYCGADCNKAHWPTHKEACKVSKRLLSDPASFPSNKLYVAARSYTVLSLESGFAIAQEDVKYSGTTNVGEAVRDEYAGGRFQVVCVKPPAYSYGDHRYKGTVVFIWDRRRSLLLRTGPGEAEMARVAGSQYSIPFHPEGYKTWTKVAMEKGYRGQKIYLWARRVGDCLELDLEDIPNQSSLTWAD</sequence>
<keyword evidence="7" id="KW-1185">Reference proteome</keyword>
<gene>
    <name evidence="6" type="ORF">CYLTODRAFT_423262</name>
</gene>
<dbReference type="PROSITE" id="PS50865">
    <property type="entry name" value="ZF_MYND_2"/>
    <property type="match status" value="1"/>
</dbReference>
<protein>
    <recommendedName>
        <fullName evidence="5">MYND-type domain-containing protein</fullName>
    </recommendedName>
</protein>
<evidence type="ECO:0000256" key="1">
    <source>
        <dbReference type="ARBA" id="ARBA00022723"/>
    </source>
</evidence>
<dbReference type="STRING" id="1314674.A0A0D7B8N3"/>
<keyword evidence="3" id="KW-0862">Zinc</keyword>
<dbReference type="Proteomes" id="UP000054007">
    <property type="component" value="Unassembled WGS sequence"/>
</dbReference>
<accession>A0A0D7B8N3</accession>
<proteinExistence type="predicted"/>
<name>A0A0D7B8N3_9AGAR</name>
<dbReference type="AlphaFoldDB" id="A0A0D7B8N3"/>
<dbReference type="Gene3D" id="6.10.140.2220">
    <property type="match status" value="1"/>
</dbReference>
<evidence type="ECO:0000256" key="4">
    <source>
        <dbReference type="PROSITE-ProRule" id="PRU00134"/>
    </source>
</evidence>
<organism evidence="6 7">
    <name type="scientific">Cylindrobasidium torrendii FP15055 ss-10</name>
    <dbReference type="NCBI Taxonomy" id="1314674"/>
    <lineage>
        <taxon>Eukaryota</taxon>
        <taxon>Fungi</taxon>
        <taxon>Dikarya</taxon>
        <taxon>Basidiomycota</taxon>
        <taxon>Agaricomycotina</taxon>
        <taxon>Agaricomycetes</taxon>
        <taxon>Agaricomycetidae</taxon>
        <taxon>Agaricales</taxon>
        <taxon>Marasmiineae</taxon>
        <taxon>Physalacriaceae</taxon>
        <taxon>Cylindrobasidium</taxon>
    </lineage>
</organism>
<evidence type="ECO:0000313" key="6">
    <source>
        <dbReference type="EMBL" id="KIY66600.1"/>
    </source>
</evidence>
<feature type="domain" description="MYND-type" evidence="5">
    <location>
        <begin position="381"/>
        <end position="418"/>
    </location>
</feature>
<dbReference type="Pfam" id="PF01753">
    <property type="entry name" value="zf-MYND"/>
    <property type="match status" value="1"/>
</dbReference>